<feature type="domain" description="DNA polymerase III beta sliding clamp C-terminal" evidence="13">
    <location>
        <begin position="252"/>
        <end position="367"/>
    </location>
</feature>
<dbReference type="GO" id="GO:0005737">
    <property type="term" value="C:cytoplasm"/>
    <property type="evidence" value="ECO:0007669"/>
    <property type="project" value="UniProtKB-SubCell"/>
</dbReference>
<dbReference type="EMBL" id="AWQU01000033">
    <property type="protein sequence ID" value="KFB07980.1"/>
    <property type="molecule type" value="Genomic_DNA"/>
</dbReference>
<dbReference type="InterPro" id="IPR022634">
    <property type="entry name" value="DNA_polIII_beta_N"/>
</dbReference>
<keyword evidence="9" id="KW-0239">DNA-directed DNA polymerase</keyword>
<dbReference type="GO" id="GO:0009360">
    <property type="term" value="C:DNA polymerase III complex"/>
    <property type="evidence" value="ECO:0007669"/>
    <property type="project" value="InterPro"/>
</dbReference>
<keyword evidence="7" id="KW-0548">Nucleotidyltransferase</keyword>
<evidence type="ECO:0000259" key="13">
    <source>
        <dbReference type="Pfam" id="PF02768"/>
    </source>
</evidence>
<evidence type="ECO:0000256" key="6">
    <source>
        <dbReference type="ARBA" id="ARBA00022679"/>
    </source>
</evidence>
<dbReference type="Gene3D" id="3.70.10.10">
    <property type="match status" value="1"/>
</dbReference>
<accession>A0A084U4U4</accession>
<dbReference type="GO" id="GO:0008408">
    <property type="term" value="F:3'-5' exonuclease activity"/>
    <property type="evidence" value="ECO:0007669"/>
    <property type="project" value="InterPro"/>
</dbReference>
<dbReference type="Pfam" id="PF02768">
    <property type="entry name" value="DNA_pol3_beta_3"/>
    <property type="match status" value="1"/>
</dbReference>
<evidence type="ECO:0000256" key="1">
    <source>
        <dbReference type="ARBA" id="ARBA00002266"/>
    </source>
</evidence>
<dbReference type="Pfam" id="PF02767">
    <property type="entry name" value="DNA_pol3_beta_2"/>
    <property type="match status" value="1"/>
</dbReference>
<dbReference type="PANTHER" id="PTHR30478:SF0">
    <property type="entry name" value="BETA SLIDING CLAMP"/>
    <property type="match status" value="1"/>
</dbReference>
<dbReference type="AlphaFoldDB" id="A0A084U4U4"/>
<evidence type="ECO:0000256" key="10">
    <source>
        <dbReference type="ARBA" id="ARBA00023125"/>
    </source>
</evidence>
<feature type="domain" description="DNA polymerase III beta sliding clamp central" evidence="12">
    <location>
        <begin position="133"/>
        <end position="243"/>
    </location>
</feature>
<protein>
    <submittedName>
        <fullName evidence="14">DNA polymerase III, beta subunit</fullName>
    </submittedName>
</protein>
<evidence type="ECO:0000313" key="15">
    <source>
        <dbReference type="Proteomes" id="UP000028523"/>
    </source>
</evidence>
<evidence type="ECO:0000259" key="12">
    <source>
        <dbReference type="Pfam" id="PF02767"/>
    </source>
</evidence>
<evidence type="ECO:0000259" key="11">
    <source>
        <dbReference type="Pfam" id="PF00712"/>
    </source>
</evidence>
<dbReference type="Gene3D" id="3.10.150.10">
    <property type="entry name" value="DNA Polymerase III, subunit A, domain 2"/>
    <property type="match status" value="1"/>
</dbReference>
<organism evidence="14 15">
    <name type="scientific">Malacoplasma iowae DK-CPA</name>
    <dbReference type="NCBI Taxonomy" id="1394179"/>
    <lineage>
        <taxon>Bacteria</taxon>
        <taxon>Bacillati</taxon>
        <taxon>Mycoplasmatota</taxon>
        <taxon>Mycoplasmoidales</taxon>
        <taxon>Mycoplasmoidaceae</taxon>
        <taxon>Malacoplasma</taxon>
    </lineage>
</organism>
<sequence length="369" mass="42323">MKIKANKNAILNVLKFNNSIIDNTVSSPYIQGILIEAIDNKVYLTSTNSFISAKTTIDKGIQIIEEGKLLVKSRVFFNIISKLKNEEIIIEKVDNSVLKIKTESFDSNINIMDEQQYPNINFDYHDWNEIILPPITFKSAITKIMQSVSQNREKVSILNGICFHGENDKLEVYASDGYKLSFLSFEYKGQNFKITIDQNIFHILNEVIGFNNDIKVYISDNNIMFKLDNIILSTKIMDGDYPNITNIMKNPKDNMIIVKRKELIDAIERGIVLSMVEKKPIVKLGISKEELSISFRSYELGNSEEKIKLESFSGEDMTISLNATFLLSLLKVYNNEDITIYTSTQEKPIILEDKKEQNFIQLLLPIRNS</sequence>
<feature type="domain" description="DNA polymerase III beta sliding clamp N-terminal" evidence="11">
    <location>
        <begin position="1"/>
        <end position="120"/>
    </location>
</feature>
<evidence type="ECO:0000256" key="2">
    <source>
        <dbReference type="ARBA" id="ARBA00004496"/>
    </source>
</evidence>
<keyword evidence="10" id="KW-0238">DNA-binding</keyword>
<dbReference type="GO" id="GO:0006271">
    <property type="term" value="P:DNA strand elongation involved in DNA replication"/>
    <property type="evidence" value="ECO:0007669"/>
    <property type="project" value="TreeGrafter"/>
</dbReference>
<name>A0A084U4U4_MALIO</name>
<comment type="similarity">
    <text evidence="3">Belongs to the beta sliding clamp family.</text>
</comment>
<evidence type="ECO:0000256" key="9">
    <source>
        <dbReference type="ARBA" id="ARBA00022932"/>
    </source>
</evidence>
<gene>
    <name evidence="14" type="primary">dnaN</name>
    <name evidence="14" type="ORF">P271_846</name>
</gene>
<proteinExistence type="inferred from homology"/>
<comment type="subcellular location">
    <subcellularLocation>
        <location evidence="2">Cytoplasm</location>
    </subcellularLocation>
</comment>
<evidence type="ECO:0000256" key="8">
    <source>
        <dbReference type="ARBA" id="ARBA00022705"/>
    </source>
</evidence>
<keyword evidence="6" id="KW-0808">Transferase</keyword>
<evidence type="ECO:0000256" key="5">
    <source>
        <dbReference type="ARBA" id="ARBA00022490"/>
    </source>
</evidence>
<dbReference type="PANTHER" id="PTHR30478">
    <property type="entry name" value="DNA POLYMERASE III SUBUNIT BETA"/>
    <property type="match status" value="1"/>
</dbReference>
<keyword evidence="8" id="KW-0235">DNA replication</keyword>
<dbReference type="InterPro" id="IPR046938">
    <property type="entry name" value="DNA_clamp_sf"/>
</dbReference>
<dbReference type="SMART" id="SM00480">
    <property type="entry name" value="POL3Bc"/>
    <property type="match status" value="1"/>
</dbReference>
<dbReference type="InterPro" id="IPR001001">
    <property type="entry name" value="DNA_polIII_beta"/>
</dbReference>
<dbReference type="GeneID" id="96866239"/>
<comment type="subunit">
    <text evidence="4">Forms a ring-shaped head-to-tail homodimer around DNA which binds and tethers DNA polymerases and other proteins to the DNA. The DNA replisome complex has a single clamp-loading complex (3 tau and 1 each of delta, delta', psi and chi subunits) which binds 3 Pol III cores (1 core on the leading strand and 2 on the lagging strand) each with a beta sliding clamp dimer. Additional proteins in the replisome are other copies of gamma, psi and chi, Ssb, DNA helicase and RNA primase.</text>
</comment>
<dbReference type="InterPro" id="IPR022635">
    <property type="entry name" value="DNA_polIII_beta_C"/>
</dbReference>
<dbReference type="CDD" id="cd00140">
    <property type="entry name" value="beta_clamp"/>
    <property type="match status" value="1"/>
</dbReference>
<dbReference type="GO" id="GO:0003677">
    <property type="term" value="F:DNA binding"/>
    <property type="evidence" value="ECO:0007669"/>
    <property type="project" value="UniProtKB-KW"/>
</dbReference>
<comment type="function">
    <text evidence="1">Confers DNA tethering and processivity to DNA polymerases and other proteins. Acts as a clamp, forming a ring around DNA (a reaction catalyzed by the clamp-loading complex) which diffuses in an ATP-independent manner freely and bidirectionally along dsDNA. Initially characterized for its ability to contact the catalytic subunit of DNA polymerase III (Pol III), a complex, multichain enzyme responsible for most of the replicative synthesis in bacteria; Pol III exhibits 3'-5' exonuclease proofreading activity. The beta chain is required for initiation of replication as well as for processivity of DNA replication.</text>
</comment>
<dbReference type="GO" id="GO:0003887">
    <property type="term" value="F:DNA-directed DNA polymerase activity"/>
    <property type="evidence" value="ECO:0007669"/>
    <property type="project" value="UniProtKB-KW"/>
</dbReference>
<dbReference type="Proteomes" id="UP000028523">
    <property type="component" value="Unassembled WGS sequence"/>
</dbReference>
<keyword evidence="15" id="KW-1185">Reference proteome</keyword>
<dbReference type="RefSeq" id="WP_004024804.1">
    <property type="nucleotide sequence ID" value="NZ_AWQU01000033.1"/>
</dbReference>
<dbReference type="Pfam" id="PF00712">
    <property type="entry name" value="DNA_pol3_beta"/>
    <property type="match status" value="1"/>
</dbReference>
<reference evidence="14 15" key="1">
    <citation type="journal article" date="2014" name="PLoS ONE">
        <title>Reduction of Hydrogen Peroxide Accumulation and Toxicity by a Catalase from Mycoplasma iowae.</title>
        <authorList>
            <person name="Pritchard R.E."/>
            <person name="Prassinos A.J."/>
            <person name="Osborne J.D."/>
            <person name="Raviv Z."/>
            <person name="Balish M.F."/>
        </authorList>
    </citation>
    <scope>NUCLEOTIDE SEQUENCE [LARGE SCALE GENOMIC DNA]</scope>
    <source>
        <strain evidence="14 15">DK-CPA</strain>
    </source>
</reference>
<dbReference type="NCBIfam" id="TIGR00663">
    <property type="entry name" value="dnan"/>
    <property type="match status" value="1"/>
</dbReference>
<evidence type="ECO:0000256" key="3">
    <source>
        <dbReference type="ARBA" id="ARBA00010752"/>
    </source>
</evidence>
<comment type="caution">
    <text evidence="14">The sequence shown here is derived from an EMBL/GenBank/DDBJ whole genome shotgun (WGS) entry which is preliminary data.</text>
</comment>
<evidence type="ECO:0000256" key="4">
    <source>
        <dbReference type="ARBA" id="ARBA00011400"/>
    </source>
</evidence>
<keyword evidence="5" id="KW-0963">Cytoplasm</keyword>
<evidence type="ECO:0000256" key="7">
    <source>
        <dbReference type="ARBA" id="ARBA00022695"/>
    </source>
</evidence>
<dbReference type="InterPro" id="IPR022637">
    <property type="entry name" value="DNA_polIII_beta_cen"/>
</dbReference>
<dbReference type="SUPFAM" id="SSF55979">
    <property type="entry name" value="DNA clamp"/>
    <property type="match status" value="3"/>
</dbReference>
<evidence type="ECO:0000313" key="14">
    <source>
        <dbReference type="EMBL" id="KFB07980.1"/>
    </source>
</evidence>